<gene>
    <name evidence="1" type="ORF">C900_01255</name>
</gene>
<name>L8JGT2_9BACT</name>
<organism evidence="1 2">
    <name type="scientific">Fulvivirga imtechensis AK7</name>
    <dbReference type="NCBI Taxonomy" id="1237149"/>
    <lineage>
        <taxon>Bacteria</taxon>
        <taxon>Pseudomonadati</taxon>
        <taxon>Bacteroidota</taxon>
        <taxon>Cytophagia</taxon>
        <taxon>Cytophagales</taxon>
        <taxon>Fulvivirgaceae</taxon>
        <taxon>Fulvivirga</taxon>
    </lineage>
</organism>
<accession>L8JGT2</accession>
<dbReference type="AlphaFoldDB" id="L8JGT2"/>
<comment type="caution">
    <text evidence="1">The sequence shown here is derived from an EMBL/GenBank/DDBJ whole genome shotgun (WGS) entry which is preliminary data.</text>
</comment>
<dbReference type="EMBL" id="AMZN01000164">
    <property type="protein sequence ID" value="ELR68030.1"/>
    <property type="molecule type" value="Genomic_DNA"/>
</dbReference>
<sequence length="42" mass="4720">MPSLDEGSNPSGSTSKRRIVEKQFSFLFIALSDSNPRRGFEM</sequence>
<protein>
    <submittedName>
        <fullName evidence="1">Uncharacterized protein</fullName>
    </submittedName>
</protein>
<keyword evidence="2" id="KW-1185">Reference proteome</keyword>
<evidence type="ECO:0000313" key="2">
    <source>
        <dbReference type="Proteomes" id="UP000011135"/>
    </source>
</evidence>
<evidence type="ECO:0000313" key="1">
    <source>
        <dbReference type="EMBL" id="ELR68030.1"/>
    </source>
</evidence>
<proteinExistence type="predicted"/>
<dbReference type="Proteomes" id="UP000011135">
    <property type="component" value="Unassembled WGS sequence"/>
</dbReference>
<reference evidence="1 2" key="1">
    <citation type="submission" date="2012-12" db="EMBL/GenBank/DDBJ databases">
        <title>Genome assembly of Fulvivirga imtechensis AK7.</title>
        <authorList>
            <person name="Nupur N."/>
            <person name="Khatri I."/>
            <person name="Kumar R."/>
            <person name="Subramanian S."/>
            <person name="Pinnaka A."/>
        </authorList>
    </citation>
    <scope>NUCLEOTIDE SEQUENCE [LARGE SCALE GENOMIC DNA]</scope>
    <source>
        <strain evidence="1 2">AK7</strain>
    </source>
</reference>